<organism evidence="2 3">
    <name type="scientific">Tritrichomonas foetus</name>
    <dbReference type="NCBI Taxonomy" id="1144522"/>
    <lineage>
        <taxon>Eukaryota</taxon>
        <taxon>Metamonada</taxon>
        <taxon>Parabasalia</taxon>
        <taxon>Tritrichomonadida</taxon>
        <taxon>Tritrichomonadidae</taxon>
        <taxon>Tritrichomonas</taxon>
    </lineage>
</organism>
<feature type="transmembrane region" description="Helical" evidence="1">
    <location>
        <begin position="264"/>
        <end position="284"/>
    </location>
</feature>
<feature type="transmembrane region" description="Helical" evidence="1">
    <location>
        <begin position="375"/>
        <end position="400"/>
    </location>
</feature>
<gene>
    <name evidence="2" type="ORF">TRFO_27222</name>
</gene>
<evidence type="ECO:0008006" key="4">
    <source>
        <dbReference type="Google" id="ProtNLM"/>
    </source>
</evidence>
<dbReference type="GO" id="GO:0005774">
    <property type="term" value="C:vacuolar membrane"/>
    <property type="evidence" value="ECO:0007669"/>
    <property type="project" value="TreeGrafter"/>
</dbReference>
<evidence type="ECO:0000256" key="1">
    <source>
        <dbReference type="SAM" id="Phobius"/>
    </source>
</evidence>
<feature type="transmembrane region" description="Helical" evidence="1">
    <location>
        <begin position="150"/>
        <end position="172"/>
    </location>
</feature>
<accession>A0A1J4K152</accession>
<dbReference type="VEuPathDB" id="TrichDB:TRFO_27222"/>
<feature type="transmembrane region" description="Helical" evidence="1">
    <location>
        <begin position="346"/>
        <end position="369"/>
    </location>
</feature>
<name>A0A1J4K152_9EUKA</name>
<dbReference type="RefSeq" id="XP_068358289.1">
    <property type="nucleotide sequence ID" value="XM_068505407.1"/>
</dbReference>
<feature type="transmembrane region" description="Helical" evidence="1">
    <location>
        <begin position="222"/>
        <end position="243"/>
    </location>
</feature>
<comment type="caution">
    <text evidence="2">The sequence shown here is derived from an EMBL/GenBank/DDBJ whole genome shotgun (WGS) entry which is preliminary data.</text>
</comment>
<evidence type="ECO:0000313" key="2">
    <source>
        <dbReference type="EMBL" id="OHT05153.1"/>
    </source>
</evidence>
<feature type="transmembrane region" description="Helical" evidence="1">
    <location>
        <begin position="304"/>
        <end position="325"/>
    </location>
</feature>
<keyword evidence="1" id="KW-0812">Transmembrane</keyword>
<keyword evidence="3" id="KW-1185">Reference proteome</keyword>
<dbReference type="GO" id="GO:0015179">
    <property type="term" value="F:L-amino acid transmembrane transporter activity"/>
    <property type="evidence" value="ECO:0007669"/>
    <property type="project" value="TreeGrafter"/>
</dbReference>
<feature type="transmembrane region" description="Helical" evidence="1">
    <location>
        <begin position="106"/>
        <end position="130"/>
    </location>
</feature>
<feature type="transmembrane region" description="Helical" evidence="1">
    <location>
        <begin position="64"/>
        <end position="85"/>
    </location>
</feature>
<feature type="transmembrane region" description="Helical" evidence="1">
    <location>
        <begin position="407"/>
        <end position="433"/>
    </location>
</feature>
<dbReference type="PANTHER" id="PTHR22950:SF349">
    <property type="entry name" value="AMINO ACID TRANSPORTER TRANSMEMBRANE DOMAIN-CONTAINING PROTEIN"/>
    <property type="match status" value="1"/>
</dbReference>
<dbReference type="PANTHER" id="PTHR22950">
    <property type="entry name" value="AMINO ACID TRANSPORTER"/>
    <property type="match status" value="1"/>
</dbReference>
<keyword evidence="1" id="KW-1133">Transmembrane helix</keyword>
<dbReference type="EMBL" id="MLAK01000768">
    <property type="protein sequence ID" value="OHT05153.1"/>
    <property type="molecule type" value="Genomic_DNA"/>
</dbReference>
<sequence length="445" mass="52066">MQAKGSGETIRVNSFYSSRKKQDGLVCEKDPENQRLSAWNCSIILLSCCYGTDPYFLGGGMDCGFGFVLFLLVLVYVLGVLSYFVMMKCWIYGVSYSYKTMWEVSIGHYFSFLPDFCILLQFLCWTMYYFDEAYNMLLDILPYFFDDVPSWAQSKWFITYGITSVTSLNICFRRELNDFLDISYINIIALVIPTIFNVWKFFEKYAHHEFEILPNIIWPISNWKKIVAFISYAAGVFTDNILVEHIVMFMNNPTYKRVTQMYQWSMFAGFAFIMVNALIGVFMYSHSTYYVNYLFYYDPREPGIIVAKIACYIYIITTTYLFQWFEARHLAQIFSKTWKLSQWRQIWWIPHVASCLVIILLNAACHYMVSTALLWANLFGMGGFLTLYFVLPPICFLILYRNDKGNSIWVIISIVMLIIGVLSLGYCLIMNFITLLARDNPMGFE</sequence>
<evidence type="ECO:0000313" key="3">
    <source>
        <dbReference type="Proteomes" id="UP000179807"/>
    </source>
</evidence>
<dbReference type="GeneID" id="94840111"/>
<dbReference type="AlphaFoldDB" id="A0A1J4K152"/>
<protein>
    <recommendedName>
        <fullName evidence="4">Transmembrane amino acid transporter protein</fullName>
    </recommendedName>
</protein>
<proteinExistence type="predicted"/>
<reference evidence="2" key="1">
    <citation type="submission" date="2016-10" db="EMBL/GenBank/DDBJ databases">
        <authorList>
            <person name="Benchimol M."/>
            <person name="Almeida L.G."/>
            <person name="Vasconcelos A.T."/>
            <person name="Perreira-Neves A."/>
            <person name="Rosa I.A."/>
            <person name="Tasca T."/>
            <person name="Bogo M.R."/>
            <person name="de Souza W."/>
        </authorList>
    </citation>
    <scope>NUCLEOTIDE SEQUENCE [LARGE SCALE GENOMIC DNA]</scope>
    <source>
        <strain evidence="2">K</strain>
    </source>
</reference>
<keyword evidence="1" id="KW-0472">Membrane</keyword>
<dbReference type="Proteomes" id="UP000179807">
    <property type="component" value="Unassembled WGS sequence"/>
</dbReference>
<feature type="transmembrane region" description="Helical" evidence="1">
    <location>
        <begin position="184"/>
        <end position="202"/>
    </location>
</feature>